<dbReference type="Proteomes" id="UP000533637">
    <property type="component" value="Unassembled WGS sequence"/>
</dbReference>
<reference evidence="1 2" key="1">
    <citation type="submission" date="2020-08" db="EMBL/GenBank/DDBJ databases">
        <title>Genomic Encyclopedia of Type Strains, Phase IV (KMG-IV): sequencing the most valuable type-strain genomes for metagenomic binning, comparative biology and taxonomic classification.</title>
        <authorList>
            <person name="Goeker M."/>
        </authorList>
    </citation>
    <scope>NUCLEOTIDE SEQUENCE [LARGE SCALE GENOMIC DNA]</scope>
    <source>
        <strain evidence="1 2">DSM 102983</strain>
    </source>
</reference>
<dbReference type="EMBL" id="JACHOC010000002">
    <property type="protein sequence ID" value="MBB4621427.1"/>
    <property type="molecule type" value="Genomic_DNA"/>
</dbReference>
<evidence type="ECO:0008006" key="3">
    <source>
        <dbReference type="Google" id="ProtNLM"/>
    </source>
</evidence>
<keyword evidence="2" id="KW-1185">Reference proteome</keyword>
<evidence type="ECO:0000313" key="1">
    <source>
        <dbReference type="EMBL" id="MBB4621427.1"/>
    </source>
</evidence>
<comment type="caution">
    <text evidence="1">The sequence shown here is derived from an EMBL/GenBank/DDBJ whole genome shotgun (WGS) entry which is preliminary data.</text>
</comment>
<organism evidence="1 2">
    <name type="scientific">Parabacteroides faecis</name>
    <dbReference type="NCBI Taxonomy" id="1217282"/>
    <lineage>
        <taxon>Bacteria</taxon>
        <taxon>Pseudomonadati</taxon>
        <taxon>Bacteroidota</taxon>
        <taxon>Bacteroidia</taxon>
        <taxon>Bacteroidales</taxon>
        <taxon>Tannerellaceae</taxon>
        <taxon>Parabacteroides</taxon>
    </lineage>
</organism>
<name>A0ABR6KIW5_9BACT</name>
<evidence type="ECO:0000313" key="2">
    <source>
        <dbReference type="Proteomes" id="UP000533637"/>
    </source>
</evidence>
<accession>A0ABR6KIW5</accession>
<sequence length="381" mass="42177">MEKLQQTKDIFLSLDGKLDQLAVTSKSDPAYRTEREEIQMEMKALYETLSEEKLDVEVGAEDNGIVQDKGLLGFLTGTVDLMKNLLLVVKVSMHRESDADRVLLALEKKGLELLPGYGSLYKKALEILKQFVQSDVASIVMNLRKGSSYVKTFASYIPSQPFCPPEEALLMAECSEYAYTGYTFNKKVSPLKRRELPECLKMGHYDEVTGQLYVMNGFKVWLGRYEDRIVIAFAGTELSKIGAVLTDVHQLLAADTMYLYAVGLVRLFLETYPEQCFYVTGHSLGGGLTQFAVATNIALAHEWMKGIGFNAAGLSASTLSPLDDRNLQLAMDSVVHYATIKDPVSVFGAAVGLRQLLPKGKSNGHSLDDVKDCLQLLATKK</sequence>
<dbReference type="RefSeq" id="WP_183669707.1">
    <property type="nucleotide sequence ID" value="NZ_BMPB01000002.1"/>
</dbReference>
<dbReference type="Gene3D" id="3.40.50.1820">
    <property type="entry name" value="alpha/beta hydrolase"/>
    <property type="match status" value="1"/>
</dbReference>
<protein>
    <recommendedName>
        <fullName evidence="3">Fungal lipase-like domain-containing protein</fullName>
    </recommendedName>
</protein>
<dbReference type="SUPFAM" id="SSF53474">
    <property type="entry name" value="alpha/beta-Hydrolases"/>
    <property type="match status" value="1"/>
</dbReference>
<dbReference type="Pfam" id="PF26363">
    <property type="entry name" value="Phospholipase-like"/>
    <property type="match status" value="1"/>
</dbReference>
<dbReference type="InterPro" id="IPR029058">
    <property type="entry name" value="AB_hydrolase_fold"/>
</dbReference>
<gene>
    <name evidence="1" type="ORF">GGQ57_001321</name>
</gene>
<proteinExistence type="predicted"/>